<evidence type="ECO:0000313" key="2">
    <source>
        <dbReference type="Proteomes" id="UP000789342"/>
    </source>
</evidence>
<dbReference type="EMBL" id="CAJVPV010015457">
    <property type="protein sequence ID" value="CAG8692032.1"/>
    <property type="molecule type" value="Genomic_DNA"/>
</dbReference>
<comment type="caution">
    <text evidence="1">The sequence shown here is derived from an EMBL/GenBank/DDBJ whole genome shotgun (WGS) entry which is preliminary data.</text>
</comment>
<evidence type="ECO:0000313" key="1">
    <source>
        <dbReference type="EMBL" id="CAG8692032.1"/>
    </source>
</evidence>
<organism evidence="1 2">
    <name type="scientific">Acaulospora morrowiae</name>
    <dbReference type="NCBI Taxonomy" id="94023"/>
    <lineage>
        <taxon>Eukaryota</taxon>
        <taxon>Fungi</taxon>
        <taxon>Fungi incertae sedis</taxon>
        <taxon>Mucoromycota</taxon>
        <taxon>Glomeromycotina</taxon>
        <taxon>Glomeromycetes</taxon>
        <taxon>Diversisporales</taxon>
        <taxon>Acaulosporaceae</taxon>
        <taxon>Acaulospora</taxon>
    </lineage>
</organism>
<accession>A0A9N9EY37</accession>
<protein>
    <submittedName>
        <fullName evidence="1">3924_t:CDS:1</fullName>
    </submittedName>
</protein>
<name>A0A9N9EY37_9GLOM</name>
<feature type="non-terminal residue" evidence="1">
    <location>
        <position position="41"/>
    </location>
</feature>
<sequence length="41" mass="4787">MENSLKTPIDFENDSMDEALIDLEEEICNDSVEEDLRNLAW</sequence>
<proteinExistence type="predicted"/>
<dbReference type="Proteomes" id="UP000789342">
    <property type="component" value="Unassembled WGS sequence"/>
</dbReference>
<keyword evidence="2" id="KW-1185">Reference proteome</keyword>
<dbReference type="AlphaFoldDB" id="A0A9N9EY37"/>
<reference evidence="1" key="1">
    <citation type="submission" date="2021-06" db="EMBL/GenBank/DDBJ databases">
        <authorList>
            <person name="Kallberg Y."/>
            <person name="Tangrot J."/>
            <person name="Rosling A."/>
        </authorList>
    </citation>
    <scope>NUCLEOTIDE SEQUENCE</scope>
    <source>
        <strain evidence="1">CL551</strain>
    </source>
</reference>
<gene>
    <name evidence="1" type="ORF">AMORRO_LOCUS11677</name>
</gene>